<proteinExistence type="predicted"/>
<reference evidence="2" key="1">
    <citation type="submission" date="2024-01" db="EMBL/GenBank/DDBJ databases">
        <authorList>
            <person name="Webb A."/>
        </authorList>
    </citation>
    <scope>NUCLEOTIDE SEQUENCE</scope>
    <source>
        <strain evidence="2">Pm1</strain>
    </source>
</reference>
<gene>
    <name evidence="2" type="ORF">PM001_LOCUS8769</name>
</gene>
<evidence type="ECO:0000313" key="3">
    <source>
        <dbReference type="Proteomes" id="UP001162060"/>
    </source>
</evidence>
<accession>A0AAV1TMF5</accession>
<feature type="compositionally biased region" description="Basic and acidic residues" evidence="1">
    <location>
        <begin position="36"/>
        <end position="49"/>
    </location>
</feature>
<protein>
    <submittedName>
        <fullName evidence="2">Uncharacterized protein</fullName>
    </submittedName>
</protein>
<evidence type="ECO:0000256" key="1">
    <source>
        <dbReference type="SAM" id="MobiDB-lite"/>
    </source>
</evidence>
<sequence>MAEEIDTLQSPHSRLGRSFSDGPGSNAAGGSRHITRRDPEHQRSAEHEAPSCPRPVGSHASGRGNSSGRLSHRGGSKYAPLGTVDHRQSPQKDVVVAGTPDLARGSDHLDAQELNCVTEHLHDDLVMDGLGVMSSMNL</sequence>
<name>A0AAV1TMF5_9STRA</name>
<dbReference type="Proteomes" id="UP001162060">
    <property type="component" value="Unassembled WGS sequence"/>
</dbReference>
<dbReference type="EMBL" id="CAKLBY020000069">
    <property type="protein sequence ID" value="CAK7923619.1"/>
    <property type="molecule type" value="Genomic_DNA"/>
</dbReference>
<evidence type="ECO:0000313" key="2">
    <source>
        <dbReference type="EMBL" id="CAK7923619.1"/>
    </source>
</evidence>
<comment type="caution">
    <text evidence="2">The sequence shown here is derived from an EMBL/GenBank/DDBJ whole genome shotgun (WGS) entry which is preliminary data.</text>
</comment>
<feature type="region of interest" description="Disordered" evidence="1">
    <location>
        <begin position="1"/>
        <end position="92"/>
    </location>
</feature>
<organism evidence="2 3">
    <name type="scientific">Peronospora matthiolae</name>
    <dbReference type="NCBI Taxonomy" id="2874970"/>
    <lineage>
        <taxon>Eukaryota</taxon>
        <taxon>Sar</taxon>
        <taxon>Stramenopiles</taxon>
        <taxon>Oomycota</taxon>
        <taxon>Peronosporomycetes</taxon>
        <taxon>Peronosporales</taxon>
        <taxon>Peronosporaceae</taxon>
        <taxon>Peronospora</taxon>
    </lineage>
</organism>
<dbReference type="AlphaFoldDB" id="A0AAV1TMF5"/>